<name>A0AC35FTK2_9BILA</name>
<evidence type="ECO:0000313" key="1">
    <source>
        <dbReference type="Proteomes" id="UP000887580"/>
    </source>
</evidence>
<protein>
    <submittedName>
        <fullName evidence="2">Uncharacterized protein</fullName>
    </submittedName>
</protein>
<dbReference type="Proteomes" id="UP000887580">
    <property type="component" value="Unplaced"/>
</dbReference>
<organism evidence="1 2">
    <name type="scientific">Panagrolaimus sp. PS1159</name>
    <dbReference type="NCBI Taxonomy" id="55785"/>
    <lineage>
        <taxon>Eukaryota</taxon>
        <taxon>Metazoa</taxon>
        <taxon>Ecdysozoa</taxon>
        <taxon>Nematoda</taxon>
        <taxon>Chromadorea</taxon>
        <taxon>Rhabditida</taxon>
        <taxon>Tylenchina</taxon>
        <taxon>Panagrolaimomorpha</taxon>
        <taxon>Panagrolaimoidea</taxon>
        <taxon>Panagrolaimidae</taxon>
        <taxon>Panagrolaimus</taxon>
    </lineage>
</organism>
<sequence length="364" mass="41634">MTILNMATKDDCSHLKKQFFANYISQTITTDNDDQYSNLNLKQNLKCPPIHSLSKSYNNKSYDSKVSDSFEEKEKSQLWNKSFKLSNFSIFNDEIKEENRWKKNDSSSNAKKNSTLSLHISTYENSFEAAVFDSFDNESLQKKDLIKKRKNVKQDFNLSKYITQNPFEFPRQQNYDKIPAPQVGEFKAAPQQQLPPPNDTNYIVVNNYEPLKGNNNNNPPPPPKQQQQGNPPLSPRPLKNKAAKQPQKKRTPQKQKPQRQNQNRGPPENSGVVSVEPAAESQMGSSQQQQQSSIMQISEQQQSQNLQSIRGGSGRKFLWYQKGGDNSMCKLLILIVFCGIIQNSYCIVCLCTDFFYQSCSSEKV</sequence>
<proteinExistence type="predicted"/>
<evidence type="ECO:0000313" key="2">
    <source>
        <dbReference type="WBParaSite" id="PS1159_v2.g20639.t1"/>
    </source>
</evidence>
<reference evidence="2" key="1">
    <citation type="submission" date="2022-11" db="UniProtKB">
        <authorList>
            <consortium name="WormBaseParasite"/>
        </authorList>
    </citation>
    <scope>IDENTIFICATION</scope>
</reference>
<accession>A0AC35FTK2</accession>
<dbReference type="WBParaSite" id="PS1159_v2.g20639.t1">
    <property type="protein sequence ID" value="PS1159_v2.g20639.t1"/>
    <property type="gene ID" value="PS1159_v2.g20639"/>
</dbReference>